<accession>A0A5M8QT29</accession>
<name>A0A5M8QT29_9BACT</name>
<reference evidence="1 3" key="2">
    <citation type="submission" date="2019-09" db="EMBL/GenBank/DDBJ databases">
        <title>A bacterium isolated from glacier soil.</title>
        <authorList>
            <person name="Liu Q."/>
        </authorList>
    </citation>
    <scope>NUCLEOTIDE SEQUENCE [LARGE SCALE GENOMIC DNA]</scope>
    <source>
        <strain evidence="1 3">MDT1-10-3</strain>
    </source>
</reference>
<evidence type="ECO:0000313" key="3">
    <source>
        <dbReference type="Proteomes" id="UP000323866"/>
    </source>
</evidence>
<reference evidence="1 3" key="1">
    <citation type="submission" date="2019-07" db="EMBL/GenBank/DDBJ databases">
        <authorList>
            <person name="Qu J.-H."/>
        </authorList>
    </citation>
    <scope>NUCLEOTIDE SEQUENCE [LARGE SCALE GENOMIC DNA]</scope>
    <source>
        <strain evidence="1 3">MDT1-10-3</strain>
    </source>
</reference>
<dbReference type="RefSeq" id="WP_149097406.1">
    <property type="nucleotide sequence ID" value="NZ_BMMG01000001.1"/>
</dbReference>
<dbReference type="EMBL" id="JBGOGF010000008">
    <property type="protein sequence ID" value="MFA1772550.1"/>
    <property type="molecule type" value="Genomic_DNA"/>
</dbReference>
<dbReference type="Proteomes" id="UP000323866">
    <property type="component" value="Unassembled WGS sequence"/>
</dbReference>
<dbReference type="AlphaFoldDB" id="A0A5M8QT29"/>
<dbReference type="OrthoDB" id="893929at2"/>
<organism evidence="1 3">
    <name type="scientific">Rufibacter glacialis</name>
    <dbReference type="NCBI Taxonomy" id="1259555"/>
    <lineage>
        <taxon>Bacteria</taxon>
        <taxon>Pseudomonadati</taxon>
        <taxon>Bacteroidota</taxon>
        <taxon>Cytophagia</taxon>
        <taxon>Cytophagales</taxon>
        <taxon>Hymenobacteraceae</taxon>
        <taxon>Rufibacter</taxon>
    </lineage>
</organism>
<protein>
    <submittedName>
        <fullName evidence="1">Uncharacterized protein</fullName>
    </submittedName>
</protein>
<evidence type="ECO:0000313" key="2">
    <source>
        <dbReference type="EMBL" id="MFA1772550.1"/>
    </source>
</evidence>
<dbReference type="Proteomes" id="UP001570846">
    <property type="component" value="Unassembled WGS sequence"/>
</dbReference>
<dbReference type="EMBL" id="VKKZ01000010">
    <property type="protein sequence ID" value="KAA6437786.1"/>
    <property type="molecule type" value="Genomic_DNA"/>
</dbReference>
<proteinExistence type="predicted"/>
<evidence type="ECO:0000313" key="4">
    <source>
        <dbReference type="Proteomes" id="UP001570846"/>
    </source>
</evidence>
<sequence>MKIVRLNTLLTDLAPLMQEVQVITDGYLTDVKTIHCQRLEQVGTSPGHQPLLFYVNEQDHVIALHYARRLDLRKSICAIDYFPEHGPQELGKVSAKIQKALRK</sequence>
<gene>
    <name evidence="2" type="ORF">ACD591_14710</name>
    <name evidence="1" type="ORF">FOE74_04615</name>
</gene>
<comment type="caution">
    <text evidence="1">The sequence shown here is derived from an EMBL/GenBank/DDBJ whole genome shotgun (WGS) entry which is preliminary data.</text>
</comment>
<reference evidence="2 4" key="3">
    <citation type="submission" date="2024-08" db="EMBL/GenBank/DDBJ databases">
        <authorList>
            <person name="Wei W."/>
        </authorList>
    </citation>
    <scope>NUCLEOTIDE SEQUENCE [LARGE SCALE GENOMIC DNA]</scope>
    <source>
        <strain evidence="2 4">XU2</strain>
    </source>
</reference>
<evidence type="ECO:0000313" key="1">
    <source>
        <dbReference type="EMBL" id="KAA6437786.1"/>
    </source>
</evidence>
<keyword evidence="4" id="KW-1185">Reference proteome</keyword>